<dbReference type="OrthoDB" id="5173339at2"/>
<keyword evidence="1" id="KW-0812">Transmembrane</keyword>
<reference evidence="2 3" key="1">
    <citation type="submission" date="2019-09" db="EMBL/GenBank/DDBJ databases">
        <title>Goodfellowia gen. nov., a new genus of the Pseudonocardineae related to Actinoalloteichus, containing Goodfellowia coeruleoviolacea gen. nov., comb. nov. gen. nov., comb. nov.</title>
        <authorList>
            <person name="Labeda D."/>
        </authorList>
    </citation>
    <scope>NUCLEOTIDE SEQUENCE [LARGE SCALE GENOMIC DNA]</scope>
    <source>
        <strain evidence="2 3">AN110305</strain>
    </source>
</reference>
<accession>A0A5B2XIN7</accession>
<sequence length="649" mass="69258">MTDVLLLIIGAAPLLAASWLVPRALFRSATDRATATVSLALLQPSALVLVLGYLHLLRPVPLAVASVATGLAGVALALRRDPARRAGRAGHEQWGAATGRRAVLPALVVLAVLVSVQYLWRAVLSARVGSYDFDGNAFRLLSVDTWVSSGSLASTPLSVWSSYSPQHTELFTAYSSVFLRGPELAWLTQFGYVLLACCALAGLGVRAGLSPRRAMFATLLFAATPVVFLQAGTSYPDVASAAGLLVAWQFLMASDDLVSGRQEGGRGHVAVYLFFAGTGLAVLLGTRVSNLVALALAVAVAGYLCWQARNLADGSRRTHGLRSPRRWLVSCAAALGLPMVVGASWYLATIVRAGSPVFPLRAPLFGGELDPVATLITPNRPVEIAEQPSLLGKLAASWTNDVFPHDYVYDQRLGGFGPQWPVLLVGLLLGALTLLVFRRRWTVLLVLPTTVVFFANPAPWWSRYTIFLAAMACLGTVLAVQWLARRGEAVIALALAGIAGLGMWWATNPTPVTLANGERASLSQAWNLVLSDADQRRWGVQPWAQYTMLRALPPGAKVATPDSTTARFPHVWIGDRLDRQLAVVAYLGDLDRWVADVRAAGAGWVAVNIRAGGGQAALLDAVNAAPQRFELVDGSGDIRLYRLLGQGTS</sequence>
<protein>
    <recommendedName>
        <fullName evidence="4">Glycosyltransferase RgtA/B/C/D-like domain-containing protein</fullName>
    </recommendedName>
</protein>
<feature type="transmembrane region" description="Helical" evidence="1">
    <location>
        <begin position="60"/>
        <end position="78"/>
    </location>
</feature>
<gene>
    <name evidence="2" type="ORF">F0L68_11970</name>
</gene>
<feature type="transmembrane region" description="Helical" evidence="1">
    <location>
        <begin position="184"/>
        <end position="203"/>
    </location>
</feature>
<feature type="transmembrane region" description="Helical" evidence="1">
    <location>
        <begin position="291"/>
        <end position="306"/>
    </location>
</feature>
<dbReference type="AlphaFoldDB" id="A0A5B2XIN7"/>
<evidence type="ECO:0000256" key="1">
    <source>
        <dbReference type="SAM" id="Phobius"/>
    </source>
</evidence>
<feature type="transmembrane region" description="Helical" evidence="1">
    <location>
        <begin position="33"/>
        <end position="54"/>
    </location>
</feature>
<feature type="transmembrane region" description="Helical" evidence="1">
    <location>
        <begin position="6"/>
        <end position="26"/>
    </location>
</feature>
<keyword evidence="1" id="KW-0472">Membrane</keyword>
<keyword evidence="3" id="KW-1185">Reference proteome</keyword>
<feature type="transmembrane region" description="Helical" evidence="1">
    <location>
        <begin position="442"/>
        <end position="460"/>
    </location>
</feature>
<feature type="transmembrane region" description="Helical" evidence="1">
    <location>
        <begin position="420"/>
        <end position="437"/>
    </location>
</feature>
<name>A0A5B2XIN7_9PSEU</name>
<dbReference type="EMBL" id="VUOB01000021">
    <property type="protein sequence ID" value="KAA2262612.1"/>
    <property type="molecule type" value="Genomic_DNA"/>
</dbReference>
<dbReference type="Proteomes" id="UP000323454">
    <property type="component" value="Unassembled WGS sequence"/>
</dbReference>
<proteinExistence type="predicted"/>
<feature type="transmembrane region" description="Helical" evidence="1">
    <location>
        <begin position="215"/>
        <end position="232"/>
    </location>
</feature>
<evidence type="ECO:0008006" key="4">
    <source>
        <dbReference type="Google" id="ProtNLM"/>
    </source>
</evidence>
<evidence type="ECO:0000313" key="3">
    <source>
        <dbReference type="Proteomes" id="UP000323454"/>
    </source>
</evidence>
<feature type="transmembrane region" description="Helical" evidence="1">
    <location>
        <begin position="489"/>
        <end position="506"/>
    </location>
</feature>
<feature type="transmembrane region" description="Helical" evidence="1">
    <location>
        <begin position="466"/>
        <end position="484"/>
    </location>
</feature>
<feature type="transmembrane region" description="Helical" evidence="1">
    <location>
        <begin position="327"/>
        <end position="348"/>
    </location>
</feature>
<dbReference type="RefSeq" id="WP_149849591.1">
    <property type="nucleotide sequence ID" value="NZ_VUOB01000021.1"/>
</dbReference>
<evidence type="ECO:0000313" key="2">
    <source>
        <dbReference type="EMBL" id="KAA2262612.1"/>
    </source>
</evidence>
<comment type="caution">
    <text evidence="2">The sequence shown here is derived from an EMBL/GenBank/DDBJ whole genome shotgun (WGS) entry which is preliminary data.</text>
</comment>
<reference evidence="2 3" key="2">
    <citation type="submission" date="2019-09" db="EMBL/GenBank/DDBJ databases">
        <authorList>
            <person name="Jin C."/>
        </authorList>
    </citation>
    <scope>NUCLEOTIDE SEQUENCE [LARGE SCALE GENOMIC DNA]</scope>
    <source>
        <strain evidence="2 3">AN110305</strain>
    </source>
</reference>
<organism evidence="2 3">
    <name type="scientific">Solihabitans fulvus</name>
    <dbReference type="NCBI Taxonomy" id="1892852"/>
    <lineage>
        <taxon>Bacteria</taxon>
        <taxon>Bacillati</taxon>
        <taxon>Actinomycetota</taxon>
        <taxon>Actinomycetes</taxon>
        <taxon>Pseudonocardiales</taxon>
        <taxon>Pseudonocardiaceae</taxon>
        <taxon>Solihabitans</taxon>
    </lineage>
</organism>
<feature type="transmembrane region" description="Helical" evidence="1">
    <location>
        <begin position="102"/>
        <end position="120"/>
    </location>
</feature>
<keyword evidence="1" id="KW-1133">Transmembrane helix</keyword>